<proteinExistence type="predicted"/>
<dbReference type="InterPro" id="IPR036856">
    <property type="entry name" value="Ald_Oxase/Xan_DH_a/b_sf"/>
</dbReference>
<evidence type="ECO:0000313" key="4">
    <source>
        <dbReference type="EMBL" id="UQS25977.1"/>
    </source>
</evidence>
<dbReference type="Gene3D" id="3.90.1170.50">
    <property type="entry name" value="Aldehyde oxidase/xanthine dehydrogenase, a/b hammerhead"/>
    <property type="match status" value="1"/>
</dbReference>
<dbReference type="EMBL" id="CP091196">
    <property type="protein sequence ID" value="UQS25977.1"/>
    <property type="molecule type" value="Genomic_DNA"/>
</dbReference>
<dbReference type="Proteomes" id="UP000830158">
    <property type="component" value="Chromosome"/>
</dbReference>
<evidence type="ECO:0000256" key="2">
    <source>
        <dbReference type="ARBA" id="ARBA00023002"/>
    </source>
</evidence>
<keyword evidence="5" id="KW-1185">Reference proteome</keyword>
<dbReference type="InterPro" id="IPR046867">
    <property type="entry name" value="AldOxase/xan_DH_MoCoBD2"/>
</dbReference>
<evidence type="ECO:0000259" key="3">
    <source>
        <dbReference type="SMART" id="SM01008"/>
    </source>
</evidence>
<sequence>MPDPPRRRDGDLILSGRGDYLDDVRVPGLTYAAFARSPHPHARVRGFRTAAAEACPGVLRVLTGKEAAELIGPIPHFVSPANIGGKSAEFECLASEEVHYVGQPVAAVVATDPGDAEAAAELIEVDYDVLPAALHARQALTPGSARVFSQWEDNLVVRVAFTEGDVAGAFESAPHVLRDRVKIQRYGTSPLEPRGYIAQWNPDGRLVIRAATQMPHPLRSALAAMFDLPETAVRVIAPRLGGAFGHKFHGFPEEGVVCLLSRLVRAPVKWLERREDAMLVGAREMEHDLSIAFDGDGVILGLRDSIVCDVGALGTSAGWGMAFVAAMTFPGPYRVPAYEVESLVVVTNKAPWNGARGYGKESACLALERAVDLVAAELSLDPAEVRRRNFIPSTAFPYWTASKRLDSGDYETVLDKALTLSDYPELVEGRRQARAAGRLAGVGIAFELTPEGGDFPGGLARGFDTSTVRMDPSGSVTVLTGVTSPGTGNETAIAQLVAAELGVSFDRVRVVQGDTDTTPYGFGNGSSRPLNLGGGAAVLAAREIREKLVAAAAVALECDPASISLDQDTAVSDSGAKMPISDLARFVYTTSIAHPGVPYQHLEATRSYAPEQNLLHQPDSAGRTSSYPTFSNSAHVCAVEVDEYTGQVTLASYAAVDDCGVIVNPVLVRGQLLGAIAMGIGGALWEEARYDDRGHPVATSFKNYLVPRSVDLPPIRLGHHTTPSPFTLLGTKGAGEGGVAGAVAAVCNAVNDAIAPLGARVSEMPLSGPNVLRAIREATR</sequence>
<feature type="domain" description="Aldehyde oxidase/xanthine dehydrogenase a/b hammerhead" evidence="3">
    <location>
        <begin position="15"/>
        <end position="131"/>
    </location>
</feature>
<accession>A0ABY4P0W9</accession>
<dbReference type="PANTHER" id="PTHR11908">
    <property type="entry name" value="XANTHINE DEHYDROGENASE"/>
    <property type="match status" value="1"/>
</dbReference>
<name>A0ABY4P0W9_9PSEU</name>
<dbReference type="Pfam" id="PF20256">
    <property type="entry name" value="MoCoBD_2"/>
    <property type="match status" value="1"/>
</dbReference>
<dbReference type="SMART" id="SM01008">
    <property type="entry name" value="Ald_Xan_dh_C"/>
    <property type="match status" value="1"/>
</dbReference>
<evidence type="ECO:0000256" key="1">
    <source>
        <dbReference type="ARBA" id="ARBA00022505"/>
    </source>
</evidence>
<reference evidence="4" key="1">
    <citation type="submission" date="2022-01" db="EMBL/GenBank/DDBJ databases">
        <title>PSI-footprinting approach for the identification of protein synthesis inhibitor producers.</title>
        <authorList>
            <person name="Handel F."/>
            <person name="Kulik A."/>
            <person name="Wex K.W."/>
            <person name="Berscheid A."/>
            <person name="Saur J.S."/>
            <person name="Winkler A."/>
            <person name="Wibberg D."/>
            <person name="Kalinowski J."/>
            <person name="Broetz-Oesterhelt H."/>
            <person name="Mast Y."/>
        </authorList>
    </citation>
    <scope>NUCLEOTIDE SEQUENCE</scope>
    <source>
        <strain evidence="4">KNN 49.3e</strain>
    </source>
</reference>
<dbReference type="InterPro" id="IPR008274">
    <property type="entry name" value="AldOxase/xan_DH_MoCoBD1"/>
</dbReference>
<dbReference type="SUPFAM" id="SSF54665">
    <property type="entry name" value="CO dehydrogenase molybdoprotein N-domain-like"/>
    <property type="match status" value="1"/>
</dbReference>
<dbReference type="PANTHER" id="PTHR11908:SF132">
    <property type="entry name" value="ALDEHYDE OXIDASE 1-RELATED"/>
    <property type="match status" value="1"/>
</dbReference>
<dbReference type="InterPro" id="IPR000674">
    <property type="entry name" value="Ald_Oxase/Xan_DH_a/b"/>
</dbReference>
<organism evidence="4 5">
    <name type="scientific">Amycolatopsis thermalba</name>
    <dbReference type="NCBI Taxonomy" id="944492"/>
    <lineage>
        <taxon>Bacteria</taxon>
        <taxon>Bacillati</taxon>
        <taxon>Actinomycetota</taxon>
        <taxon>Actinomycetes</taxon>
        <taxon>Pseudonocardiales</taxon>
        <taxon>Pseudonocardiaceae</taxon>
        <taxon>Amycolatopsis</taxon>
    </lineage>
</organism>
<dbReference type="Gene3D" id="3.30.365.10">
    <property type="entry name" value="Aldehyde oxidase/xanthine dehydrogenase, molybdopterin binding domain"/>
    <property type="match status" value="4"/>
</dbReference>
<evidence type="ECO:0000313" key="5">
    <source>
        <dbReference type="Proteomes" id="UP000830158"/>
    </source>
</evidence>
<dbReference type="SUPFAM" id="SSF56003">
    <property type="entry name" value="Molybdenum cofactor-binding domain"/>
    <property type="match status" value="1"/>
</dbReference>
<gene>
    <name evidence="4" type="ORF">L1857_25800</name>
</gene>
<dbReference type="Pfam" id="PF02738">
    <property type="entry name" value="MoCoBD_1"/>
    <property type="match status" value="1"/>
</dbReference>
<keyword evidence="2" id="KW-0560">Oxidoreductase</keyword>
<keyword evidence="1" id="KW-0500">Molybdenum</keyword>
<protein>
    <submittedName>
        <fullName evidence="4">Xanthine dehydrogenase family protein molybdopterin-binding subunit</fullName>
    </submittedName>
</protein>
<dbReference type="InterPro" id="IPR016208">
    <property type="entry name" value="Ald_Oxase/xanthine_DH-like"/>
</dbReference>
<dbReference type="RefSeq" id="WP_162831094.1">
    <property type="nucleotide sequence ID" value="NZ_CP091196.1"/>
</dbReference>
<dbReference type="Pfam" id="PF01315">
    <property type="entry name" value="Ald_Xan_dh_C"/>
    <property type="match status" value="1"/>
</dbReference>
<dbReference type="InterPro" id="IPR037165">
    <property type="entry name" value="AldOxase/xan_DH_Mopterin-bd_sf"/>
</dbReference>